<evidence type="ECO:0000313" key="2">
    <source>
        <dbReference type="EMBL" id="GAV48819.1"/>
    </source>
</evidence>
<keyword evidence="1" id="KW-1133">Transmembrane helix</keyword>
<proteinExistence type="predicted"/>
<dbReference type="PANTHER" id="PTHR34292:SF3">
    <property type="entry name" value="OUTER SPORE WALL PROTEIN LDS2-RELATED"/>
    <property type="match status" value="1"/>
</dbReference>
<feature type="transmembrane region" description="Helical" evidence="1">
    <location>
        <begin position="102"/>
        <end position="128"/>
    </location>
</feature>
<dbReference type="GO" id="GO:0005619">
    <property type="term" value="C:ascospore wall"/>
    <property type="evidence" value="ECO:0007669"/>
    <property type="project" value="TreeGrafter"/>
</dbReference>
<accession>A0A1Q2ZZE9</accession>
<dbReference type="PANTHER" id="PTHR34292">
    <property type="entry name" value="OUTER SPORE WALL PROTEIN LDS1"/>
    <property type="match status" value="1"/>
</dbReference>
<protein>
    <recommendedName>
        <fullName evidence="4">Outer spore wall protein RRT8</fullName>
    </recommendedName>
</protein>
<name>A0A1Q2ZZE9_ZYGRO</name>
<dbReference type="Proteomes" id="UP000187013">
    <property type="component" value="Unassembled WGS sequence"/>
</dbReference>
<dbReference type="eggNOG" id="ENOG502S8Q6">
    <property type="taxonomic scope" value="Eukaryota"/>
</dbReference>
<dbReference type="GO" id="GO:0005628">
    <property type="term" value="C:prospore membrane"/>
    <property type="evidence" value="ECO:0007669"/>
    <property type="project" value="TreeGrafter"/>
</dbReference>
<dbReference type="OrthoDB" id="4061312at2759"/>
<gene>
    <name evidence="2" type="ORF">ZYGR_0N02240</name>
</gene>
<feature type="transmembrane region" description="Helical" evidence="1">
    <location>
        <begin position="48"/>
        <end position="66"/>
    </location>
</feature>
<evidence type="ECO:0000313" key="3">
    <source>
        <dbReference type="Proteomes" id="UP000187013"/>
    </source>
</evidence>
<dbReference type="AlphaFoldDB" id="A0A1Q2ZZE9"/>
<feature type="transmembrane region" description="Helical" evidence="1">
    <location>
        <begin position="271"/>
        <end position="291"/>
    </location>
</feature>
<reference evidence="2 3" key="1">
    <citation type="submission" date="2016-08" db="EMBL/GenBank/DDBJ databases">
        <title>Draft genome sequence of allopolyploid Zygosaccharomyces rouxii.</title>
        <authorList>
            <person name="Watanabe J."/>
            <person name="Uehara K."/>
            <person name="Mogi Y."/>
            <person name="Tsukioka Y."/>
        </authorList>
    </citation>
    <scope>NUCLEOTIDE SEQUENCE [LARGE SCALE GENOMIC DNA]</scope>
    <source>
        <strain evidence="2 3">NBRC 110957</strain>
    </source>
</reference>
<dbReference type="EMBL" id="BDGX01000014">
    <property type="protein sequence ID" value="GAV48819.1"/>
    <property type="molecule type" value="Genomic_DNA"/>
</dbReference>
<dbReference type="GO" id="GO:0005811">
    <property type="term" value="C:lipid droplet"/>
    <property type="evidence" value="ECO:0007669"/>
    <property type="project" value="TreeGrafter"/>
</dbReference>
<feature type="transmembrane region" description="Helical" evidence="1">
    <location>
        <begin position="195"/>
        <end position="219"/>
    </location>
</feature>
<sequence>MADTTTVIQPAGQPKNNAFKRIIDFYTLEAHYTKDCIILVLSNFTSDLFTNIGIVIYPFLGVLELVRHGDYYYFLMSFLVTYLVELVCVAFLYFVFLFPFTVAAYGILGPMGFPLAIIHGIQFSNLVACHEVRRDKVRGGLNLLRLIFTRHKMSSVLLTPDTIHPRLEDHAIPWIHYVTTIEFWGGALPSMTVQYLIALGIFMVWYMVSLIPIVGVLLLKFHTSPHRGFDYVLPFYKDVRQYDKRALTRIYYGGYARWLLLGASTGILESIPILAGVAVCTNLIGCTLWEISMVRDHQAKKKPI</sequence>
<organism evidence="2 3">
    <name type="scientific">Zygosaccharomyces rouxii</name>
    <dbReference type="NCBI Taxonomy" id="4956"/>
    <lineage>
        <taxon>Eukaryota</taxon>
        <taxon>Fungi</taxon>
        <taxon>Dikarya</taxon>
        <taxon>Ascomycota</taxon>
        <taxon>Saccharomycotina</taxon>
        <taxon>Saccharomycetes</taxon>
        <taxon>Saccharomycetales</taxon>
        <taxon>Saccharomycetaceae</taxon>
        <taxon>Zygosaccharomyces</taxon>
    </lineage>
</organism>
<comment type="caution">
    <text evidence="2">The sequence shown here is derived from an EMBL/GenBank/DDBJ whole genome shotgun (WGS) entry which is preliminary data.</text>
</comment>
<dbReference type="InterPro" id="IPR052786">
    <property type="entry name" value="Spore_wall_assembly"/>
</dbReference>
<evidence type="ECO:0000256" key="1">
    <source>
        <dbReference type="SAM" id="Phobius"/>
    </source>
</evidence>
<feature type="transmembrane region" description="Helical" evidence="1">
    <location>
        <begin position="73"/>
        <end position="96"/>
    </location>
</feature>
<keyword evidence="1" id="KW-0812">Transmembrane</keyword>
<evidence type="ECO:0008006" key="4">
    <source>
        <dbReference type="Google" id="ProtNLM"/>
    </source>
</evidence>
<keyword evidence="1" id="KW-0472">Membrane</keyword>